<dbReference type="Pfam" id="PF02798">
    <property type="entry name" value="GST_N"/>
    <property type="match status" value="1"/>
</dbReference>
<accession>A0A150R6V2</accession>
<dbReference type="SFLD" id="SFLDS00019">
    <property type="entry name" value="Glutathione_Transferase_(cytos"/>
    <property type="match status" value="1"/>
</dbReference>
<dbReference type="InterPro" id="IPR004045">
    <property type="entry name" value="Glutathione_S-Trfase_N"/>
</dbReference>
<feature type="domain" description="GST N-terminal" evidence="2">
    <location>
        <begin position="1"/>
        <end position="82"/>
    </location>
</feature>
<organism evidence="4 5">
    <name type="scientific">Sorangium cellulosum</name>
    <name type="common">Polyangium cellulosum</name>
    <dbReference type="NCBI Taxonomy" id="56"/>
    <lineage>
        <taxon>Bacteria</taxon>
        <taxon>Pseudomonadati</taxon>
        <taxon>Myxococcota</taxon>
        <taxon>Polyangia</taxon>
        <taxon>Polyangiales</taxon>
        <taxon>Polyangiaceae</taxon>
        <taxon>Sorangium</taxon>
    </lineage>
</organism>
<sequence length="225" mass="25993">MKIIYFAQRGRVEVARLMLALRGVPYEDEFVSLESWVQPQTKERFLGCTPFGQLPVLQDGEFTLCQSQAINRYLARKLELYGDTPEQNARIDEVAETAFEVLMDAGTLFWNPRFHEVRADHRAATAKKLERLEDYFIRTRADADHWVVPGRYTLADAAMAYSLETIMPLHTGLVKEVPELYRAMTRFFAADGVREYVRSARRPRTWTVPLASFGGKPEETHQWTD</sequence>
<dbReference type="Pfam" id="PF00043">
    <property type="entry name" value="GST_C"/>
    <property type="match status" value="1"/>
</dbReference>
<dbReference type="InterPro" id="IPR036282">
    <property type="entry name" value="Glutathione-S-Trfase_C_sf"/>
</dbReference>
<proteinExistence type="inferred from homology"/>
<name>A0A150R6V2_SORCE</name>
<evidence type="ECO:0000259" key="3">
    <source>
        <dbReference type="PROSITE" id="PS50405"/>
    </source>
</evidence>
<dbReference type="SUPFAM" id="SSF52833">
    <property type="entry name" value="Thioredoxin-like"/>
    <property type="match status" value="1"/>
</dbReference>
<comment type="similarity">
    <text evidence="1">Belongs to the GST superfamily.</text>
</comment>
<dbReference type="EMBL" id="JEMB01003075">
    <property type="protein sequence ID" value="KYF75925.1"/>
    <property type="molecule type" value="Genomic_DNA"/>
</dbReference>
<evidence type="ECO:0000256" key="1">
    <source>
        <dbReference type="RuleBase" id="RU003494"/>
    </source>
</evidence>
<protein>
    <recommendedName>
        <fullName evidence="6">Glutathione S-transferase</fullName>
    </recommendedName>
</protein>
<dbReference type="SUPFAM" id="SSF47616">
    <property type="entry name" value="GST C-terminal domain-like"/>
    <property type="match status" value="1"/>
</dbReference>
<dbReference type="GO" id="GO:0004364">
    <property type="term" value="F:glutathione transferase activity"/>
    <property type="evidence" value="ECO:0007669"/>
    <property type="project" value="TreeGrafter"/>
</dbReference>
<dbReference type="InterPro" id="IPR036249">
    <property type="entry name" value="Thioredoxin-like_sf"/>
</dbReference>
<dbReference type="PROSITE" id="PS50404">
    <property type="entry name" value="GST_NTER"/>
    <property type="match status" value="1"/>
</dbReference>
<evidence type="ECO:0000313" key="5">
    <source>
        <dbReference type="Proteomes" id="UP000075635"/>
    </source>
</evidence>
<dbReference type="AlphaFoldDB" id="A0A150R6V2"/>
<comment type="caution">
    <text evidence="4">The sequence shown here is derived from an EMBL/GenBank/DDBJ whole genome shotgun (WGS) entry which is preliminary data.</text>
</comment>
<dbReference type="CDD" id="cd03039">
    <property type="entry name" value="GST_N_Sigma_like"/>
    <property type="match status" value="1"/>
</dbReference>
<dbReference type="GO" id="GO:0006749">
    <property type="term" value="P:glutathione metabolic process"/>
    <property type="evidence" value="ECO:0007669"/>
    <property type="project" value="TreeGrafter"/>
</dbReference>
<dbReference type="InterPro" id="IPR004046">
    <property type="entry name" value="GST_C"/>
</dbReference>
<dbReference type="Gene3D" id="1.20.1050.130">
    <property type="match status" value="1"/>
</dbReference>
<gene>
    <name evidence="4" type="ORF">BE17_03320</name>
</gene>
<evidence type="ECO:0000313" key="4">
    <source>
        <dbReference type="EMBL" id="KYF75925.1"/>
    </source>
</evidence>
<reference evidence="4 5" key="1">
    <citation type="submission" date="2014-02" db="EMBL/GenBank/DDBJ databases">
        <title>The small core and large imbalanced accessory genome model reveals a collaborative survival strategy of Sorangium cellulosum strains in nature.</title>
        <authorList>
            <person name="Han K."/>
            <person name="Peng R."/>
            <person name="Blom J."/>
            <person name="Li Y.-Z."/>
        </authorList>
    </citation>
    <scope>NUCLEOTIDE SEQUENCE [LARGE SCALE GENOMIC DNA]</scope>
    <source>
        <strain evidence="4 5">So0011-07</strain>
    </source>
</reference>
<dbReference type="PANTHER" id="PTHR11571">
    <property type="entry name" value="GLUTATHIONE S-TRANSFERASE"/>
    <property type="match status" value="1"/>
</dbReference>
<dbReference type="InterPro" id="IPR040079">
    <property type="entry name" value="Glutathione_S-Trfase"/>
</dbReference>
<evidence type="ECO:0000259" key="2">
    <source>
        <dbReference type="PROSITE" id="PS50404"/>
    </source>
</evidence>
<dbReference type="InterPro" id="IPR050213">
    <property type="entry name" value="GST_superfamily"/>
</dbReference>
<dbReference type="PROSITE" id="PS50405">
    <property type="entry name" value="GST_CTER"/>
    <property type="match status" value="1"/>
</dbReference>
<dbReference type="Proteomes" id="UP000075635">
    <property type="component" value="Unassembled WGS sequence"/>
</dbReference>
<evidence type="ECO:0008006" key="6">
    <source>
        <dbReference type="Google" id="ProtNLM"/>
    </source>
</evidence>
<dbReference type="InterPro" id="IPR010987">
    <property type="entry name" value="Glutathione-S-Trfase_C-like"/>
</dbReference>
<feature type="domain" description="GST C-terminal" evidence="3">
    <location>
        <begin position="84"/>
        <end position="207"/>
    </location>
</feature>